<reference evidence="5" key="1">
    <citation type="journal article" date="2019" name="bioRxiv">
        <title>Long live the king: chromosome-level assembly of the lion (Panthera leo) using linked-read, Hi-C, and long read data.</title>
        <authorList>
            <person name="Armstrong E.E."/>
            <person name="Taylor R.W."/>
            <person name="Miller D.E."/>
            <person name="Kaelin C."/>
            <person name="Barsh G."/>
            <person name="Hadly E.A."/>
            <person name="Petrov D."/>
        </authorList>
    </citation>
    <scope>NUCLEOTIDE SEQUENCE [LARGE SCALE GENOMIC DNA]</scope>
</reference>
<proteinExistence type="predicted"/>
<dbReference type="InterPro" id="IPR013106">
    <property type="entry name" value="Ig_V-set"/>
</dbReference>
<dbReference type="Gene3D" id="2.60.40.10">
    <property type="entry name" value="Immunoglobulins"/>
    <property type="match status" value="1"/>
</dbReference>
<feature type="domain" description="Ig-like" evidence="4">
    <location>
        <begin position="19"/>
        <end position="112"/>
    </location>
</feature>
<name>A0A8C8X8T7_PANLE</name>
<dbReference type="Pfam" id="PF07686">
    <property type="entry name" value="V-set"/>
    <property type="match status" value="1"/>
</dbReference>
<dbReference type="AlphaFoldDB" id="A0A8C8X8T7"/>
<evidence type="ECO:0000313" key="6">
    <source>
        <dbReference type="Proteomes" id="UP000694399"/>
    </source>
</evidence>
<dbReference type="InterPro" id="IPR007110">
    <property type="entry name" value="Ig-like_dom"/>
</dbReference>
<keyword evidence="6" id="KW-1185">Reference proteome</keyword>
<reference evidence="5" key="3">
    <citation type="submission" date="2025-09" db="UniProtKB">
        <authorList>
            <consortium name="Ensembl"/>
        </authorList>
    </citation>
    <scope>IDENTIFICATION</scope>
</reference>
<organism evidence="5 6">
    <name type="scientific">Panthera leo</name>
    <name type="common">Lion</name>
    <dbReference type="NCBI Taxonomy" id="9689"/>
    <lineage>
        <taxon>Eukaryota</taxon>
        <taxon>Metazoa</taxon>
        <taxon>Chordata</taxon>
        <taxon>Craniata</taxon>
        <taxon>Vertebrata</taxon>
        <taxon>Euteleostomi</taxon>
        <taxon>Mammalia</taxon>
        <taxon>Eutheria</taxon>
        <taxon>Laurasiatheria</taxon>
        <taxon>Carnivora</taxon>
        <taxon>Feliformia</taxon>
        <taxon>Felidae</taxon>
        <taxon>Pantherinae</taxon>
        <taxon>Panthera</taxon>
    </lineage>
</organism>
<feature type="signal peptide" evidence="3">
    <location>
        <begin position="1"/>
        <end position="22"/>
    </location>
</feature>
<dbReference type="Ensembl" id="ENSPLOT00000016293.1">
    <property type="protein sequence ID" value="ENSPLOP00000014699.1"/>
    <property type="gene ID" value="ENSPLOG00000010793.1"/>
</dbReference>
<dbReference type="InterPro" id="IPR013783">
    <property type="entry name" value="Ig-like_fold"/>
</dbReference>
<dbReference type="PANTHER" id="PTHR23268:SF14">
    <property type="entry name" value="T CELL RECEPTOR BETA VARIABLE 12-3-RELATED"/>
    <property type="match status" value="1"/>
</dbReference>
<dbReference type="InterPro" id="IPR050413">
    <property type="entry name" value="TCR_beta_variable"/>
</dbReference>
<dbReference type="PROSITE" id="PS50835">
    <property type="entry name" value="IG_LIKE"/>
    <property type="match status" value="1"/>
</dbReference>
<dbReference type="GO" id="GO:0007166">
    <property type="term" value="P:cell surface receptor signaling pathway"/>
    <property type="evidence" value="ECO:0007669"/>
    <property type="project" value="TreeGrafter"/>
</dbReference>
<reference evidence="5" key="2">
    <citation type="submission" date="2025-08" db="UniProtKB">
        <authorList>
            <consortium name="Ensembl"/>
        </authorList>
    </citation>
    <scope>IDENTIFICATION</scope>
</reference>
<protein>
    <recommendedName>
        <fullName evidence="4">Ig-like domain-containing protein</fullName>
    </recommendedName>
</protein>
<evidence type="ECO:0000313" key="5">
    <source>
        <dbReference type="Ensembl" id="ENSPLOP00000014699.1"/>
    </source>
</evidence>
<dbReference type="GO" id="GO:0002376">
    <property type="term" value="P:immune system process"/>
    <property type="evidence" value="ECO:0007669"/>
    <property type="project" value="UniProtKB-KW"/>
</dbReference>
<evidence type="ECO:0000256" key="3">
    <source>
        <dbReference type="SAM" id="SignalP"/>
    </source>
</evidence>
<dbReference type="GeneTree" id="ENSGT00940000162707"/>
<dbReference type="Proteomes" id="UP000694399">
    <property type="component" value="Chromosome A3"/>
</dbReference>
<dbReference type="GO" id="GO:0005886">
    <property type="term" value="C:plasma membrane"/>
    <property type="evidence" value="ECO:0007669"/>
    <property type="project" value="TreeGrafter"/>
</dbReference>
<dbReference type="InterPro" id="IPR036179">
    <property type="entry name" value="Ig-like_dom_sf"/>
</dbReference>
<feature type="chain" id="PRO_5034961566" description="Ig-like domain-containing protein" evidence="3">
    <location>
        <begin position="23"/>
        <end position="172"/>
    </location>
</feature>
<accession>A0A8C8X8T7</accession>
<evidence type="ECO:0000256" key="2">
    <source>
        <dbReference type="ARBA" id="ARBA00022859"/>
    </source>
</evidence>
<keyword evidence="2" id="KW-0391">Immunity</keyword>
<evidence type="ECO:0000256" key="1">
    <source>
        <dbReference type="ARBA" id="ARBA00022729"/>
    </source>
</evidence>
<dbReference type="PANTHER" id="PTHR23268">
    <property type="entry name" value="T-CELL RECEPTOR BETA CHAIN"/>
    <property type="match status" value="1"/>
</dbReference>
<dbReference type="SUPFAM" id="SSF48726">
    <property type="entry name" value="Immunoglobulin"/>
    <property type="match status" value="1"/>
</dbReference>
<keyword evidence="1 3" id="KW-0732">Signal</keyword>
<sequence>MSIPAICLLGVFCLLGVEPTDARVTQTPRHKVAMMGQTITLRCEPISGHEVLFWYRQTSVQGLKLLIHFNNQATIDDLGMPNGGFSAKMPDRSFSTLEIQGTEPRDLATYLCASSKDTALQNHPLPAQKPPGFPFSLQPPAVLGHLSKLPFSQHKDVNLVFYMSPGKARTHK</sequence>
<evidence type="ECO:0000259" key="4">
    <source>
        <dbReference type="PROSITE" id="PS50835"/>
    </source>
</evidence>